<protein>
    <recommendedName>
        <fullName evidence="4">IPT/TIG domain-containing protein</fullName>
    </recommendedName>
</protein>
<evidence type="ECO:0008006" key="4">
    <source>
        <dbReference type="Google" id="ProtNLM"/>
    </source>
</evidence>
<keyword evidence="3" id="KW-1185">Reference proteome</keyword>
<evidence type="ECO:0000256" key="1">
    <source>
        <dbReference type="SAM" id="SignalP"/>
    </source>
</evidence>
<dbReference type="RefSeq" id="WP_189070624.1">
    <property type="nucleotide sequence ID" value="NZ_BMPE01000021.1"/>
</dbReference>
<evidence type="ECO:0000313" key="2">
    <source>
        <dbReference type="EMBL" id="GGL16092.1"/>
    </source>
</evidence>
<proteinExistence type="predicted"/>
<accession>A0ABQ2FQ70</accession>
<feature type="signal peptide" evidence="1">
    <location>
        <begin position="1"/>
        <end position="19"/>
    </location>
</feature>
<gene>
    <name evidence="2" type="ORF">GCM10010844_38700</name>
</gene>
<feature type="chain" id="PRO_5045984529" description="IPT/TIG domain-containing protein" evidence="1">
    <location>
        <begin position="20"/>
        <end position="116"/>
    </location>
</feature>
<dbReference type="EMBL" id="BMPE01000021">
    <property type="protein sequence ID" value="GGL16092.1"/>
    <property type="molecule type" value="Genomic_DNA"/>
</dbReference>
<keyword evidence="1" id="KW-0732">Signal</keyword>
<reference evidence="3" key="1">
    <citation type="journal article" date="2019" name="Int. J. Syst. Evol. Microbiol.">
        <title>The Global Catalogue of Microorganisms (GCM) 10K type strain sequencing project: providing services to taxonomists for standard genome sequencing and annotation.</title>
        <authorList>
            <consortium name="The Broad Institute Genomics Platform"/>
            <consortium name="The Broad Institute Genome Sequencing Center for Infectious Disease"/>
            <person name="Wu L."/>
            <person name="Ma J."/>
        </authorList>
    </citation>
    <scope>NUCLEOTIDE SEQUENCE [LARGE SCALE GENOMIC DNA]</scope>
    <source>
        <strain evidence="3">JCM 19173</strain>
    </source>
</reference>
<evidence type="ECO:0000313" key="3">
    <source>
        <dbReference type="Proteomes" id="UP000604341"/>
    </source>
</evidence>
<organism evidence="2 3">
    <name type="scientific">Deinococcus radiotolerans</name>
    <dbReference type="NCBI Taxonomy" id="1309407"/>
    <lineage>
        <taxon>Bacteria</taxon>
        <taxon>Thermotogati</taxon>
        <taxon>Deinococcota</taxon>
        <taxon>Deinococci</taxon>
        <taxon>Deinococcales</taxon>
        <taxon>Deinococcaceae</taxon>
        <taxon>Deinococcus</taxon>
    </lineage>
</organism>
<dbReference type="Proteomes" id="UP000604341">
    <property type="component" value="Unassembled WGS sequence"/>
</dbReference>
<name>A0ABQ2FQ70_9DEIO</name>
<sequence>MRLALLAALVLTACTPTLTGPADPGGARLTVTRGEAFDTVRFDTGTQAVLGAKLTLTGRNLAVNDPNCAVDGSQIVCTLGARPAERGYVLPVRGLLIVQANFARPDGRSYDLITER</sequence>
<comment type="caution">
    <text evidence="2">The sequence shown here is derived from an EMBL/GenBank/DDBJ whole genome shotgun (WGS) entry which is preliminary data.</text>
</comment>